<protein>
    <submittedName>
        <fullName evidence="2">Uncharacterized membrane protein YesL</fullName>
    </submittedName>
</protein>
<keyword evidence="1" id="KW-0812">Transmembrane</keyword>
<evidence type="ECO:0000313" key="3">
    <source>
        <dbReference type="Proteomes" id="UP000198541"/>
    </source>
</evidence>
<evidence type="ECO:0000313" key="2">
    <source>
        <dbReference type="EMBL" id="SDN43863.1"/>
    </source>
</evidence>
<keyword evidence="3" id="KW-1185">Reference proteome</keyword>
<keyword evidence="1" id="KW-0472">Membrane</keyword>
<sequence>MSRQSAPRGRVMPALVGWHVRIGEVVGRLFVLHLVWLLGVAAGGVIIGAAPATLALNAVIRRDLLNQALEAGNLVVAERPGLWREFWRVWRQEFWRAQAIGAVLLAGWALFGLDRLVLRGGVGEVTPWLSGLVVVLSVLWAAVTLIVWPVAVHFDEPLPRVARLVVVLALSRPAHSLTVLAVAAGWLWLWRACPGLVPVFGTTLPAWCVAWLYWRSGVLPLPESAVPIEEPDDADVEAAIRALAEH</sequence>
<dbReference type="Proteomes" id="UP000198541">
    <property type="component" value="Unassembled WGS sequence"/>
</dbReference>
<feature type="transmembrane region" description="Helical" evidence="1">
    <location>
        <begin position="164"/>
        <end position="189"/>
    </location>
</feature>
<dbReference type="RefSeq" id="WP_092534400.1">
    <property type="nucleotide sequence ID" value="NZ_FNIM01000004.1"/>
</dbReference>
<dbReference type="InterPro" id="IPR006938">
    <property type="entry name" value="DUF624"/>
</dbReference>
<feature type="transmembrane region" description="Helical" evidence="1">
    <location>
        <begin position="94"/>
        <end position="111"/>
    </location>
</feature>
<evidence type="ECO:0000256" key="1">
    <source>
        <dbReference type="SAM" id="Phobius"/>
    </source>
</evidence>
<organism evidence="2 3">
    <name type="scientific">Actinomyces ruminicola</name>
    <dbReference type="NCBI Taxonomy" id="332524"/>
    <lineage>
        <taxon>Bacteria</taxon>
        <taxon>Bacillati</taxon>
        <taxon>Actinomycetota</taxon>
        <taxon>Actinomycetes</taxon>
        <taxon>Actinomycetales</taxon>
        <taxon>Actinomycetaceae</taxon>
        <taxon>Actinomyces</taxon>
    </lineage>
</organism>
<gene>
    <name evidence="2" type="ORF">SAMN05216355_1042</name>
</gene>
<name>A0A1H0BEK9_9ACTO</name>
<proteinExistence type="predicted"/>
<dbReference type="AlphaFoldDB" id="A0A1H0BEK9"/>
<reference evidence="3" key="1">
    <citation type="submission" date="2016-10" db="EMBL/GenBank/DDBJ databases">
        <authorList>
            <person name="Varghese N."/>
            <person name="Submissions S."/>
        </authorList>
    </citation>
    <scope>NUCLEOTIDE SEQUENCE [LARGE SCALE GENOMIC DNA]</scope>
    <source>
        <strain evidence="3">DSM 27982</strain>
    </source>
</reference>
<accession>A0A1H0BEK9</accession>
<feature type="transmembrane region" description="Helical" evidence="1">
    <location>
        <begin position="131"/>
        <end position="152"/>
    </location>
</feature>
<keyword evidence="1" id="KW-1133">Transmembrane helix</keyword>
<dbReference type="EMBL" id="FNIM01000004">
    <property type="protein sequence ID" value="SDN43863.1"/>
    <property type="molecule type" value="Genomic_DNA"/>
</dbReference>
<dbReference type="Pfam" id="PF04854">
    <property type="entry name" value="DUF624"/>
    <property type="match status" value="1"/>
</dbReference>
<dbReference type="STRING" id="332524.SAMN04487766_11849"/>
<feature type="transmembrane region" description="Helical" evidence="1">
    <location>
        <begin position="195"/>
        <end position="214"/>
    </location>
</feature>
<feature type="transmembrane region" description="Helical" evidence="1">
    <location>
        <begin position="34"/>
        <end position="60"/>
    </location>
</feature>